<comment type="caution">
    <text evidence="1">The sequence shown here is derived from an EMBL/GenBank/DDBJ whole genome shotgun (WGS) entry which is preliminary data.</text>
</comment>
<dbReference type="InterPro" id="IPR008323">
    <property type="entry name" value="UCP033563"/>
</dbReference>
<organism evidence="1 2">
    <name type="scientific">Fluviicola chungangensis</name>
    <dbReference type="NCBI Taxonomy" id="2597671"/>
    <lineage>
        <taxon>Bacteria</taxon>
        <taxon>Pseudomonadati</taxon>
        <taxon>Bacteroidota</taxon>
        <taxon>Flavobacteriia</taxon>
        <taxon>Flavobacteriales</taxon>
        <taxon>Crocinitomicaceae</taxon>
        <taxon>Fluviicola</taxon>
    </lineage>
</organism>
<dbReference type="PIRSF" id="PIRSF033563">
    <property type="entry name" value="UCP033563"/>
    <property type="match status" value="1"/>
</dbReference>
<sequence>MSVIHPFKAIRPTRDKAQLVSTRPLAAYRKHILRAKLDENPYTFLHIIHPEGDKEHQSKANSVERFEAVKERYDSFIDQGILIQDPEASFYIYRQTKGNHQFTGVIAGVSVEEYKNDLIKKHEATITSRESMFTNYLNITGFNAEPVLLAHKHLPELDKYLDKVTKVRPEYEFSTTDKIKHELWVINAQKDPKLIAIYDSLNELYIADGHHRSASSARLKDTIIKNKQASFPNHDFFLAYLIDEQKLEILEFQRLVKTLNGLSNKDFLKACEAHFNIEELKKARRPLERHEIICLLGKEAYSFKAKESITAVKDVVKQLDAQILTDYILNPILGIEDLKTSKEIDFVPGTRELKKVVDLVKKEDFKVGFLLYPASIDEVKEVADQGGIMPPKSTWVEPKMRSGLTIYNINE</sequence>
<name>A0A556N6T0_9FLAO</name>
<keyword evidence="2" id="KW-1185">Reference proteome</keyword>
<dbReference type="RefSeq" id="WP_144331390.1">
    <property type="nucleotide sequence ID" value="NZ_VLPL01000001.1"/>
</dbReference>
<dbReference type="Proteomes" id="UP000316008">
    <property type="component" value="Unassembled WGS sequence"/>
</dbReference>
<dbReference type="OrthoDB" id="9781616at2"/>
<evidence type="ECO:0000313" key="1">
    <source>
        <dbReference type="EMBL" id="TSJ47855.1"/>
    </source>
</evidence>
<protein>
    <submittedName>
        <fullName evidence="1">DUF1015 domain-containing protein</fullName>
    </submittedName>
</protein>
<accession>A0A556N6T0</accession>
<reference evidence="1 2" key="1">
    <citation type="submission" date="2019-07" db="EMBL/GenBank/DDBJ databases">
        <authorList>
            <person name="Huq M.A."/>
        </authorList>
    </citation>
    <scope>NUCLEOTIDE SEQUENCE [LARGE SCALE GENOMIC DNA]</scope>
    <source>
        <strain evidence="1 2">MAH-3</strain>
    </source>
</reference>
<dbReference type="PANTHER" id="PTHR36454">
    <property type="entry name" value="LMO2823 PROTEIN"/>
    <property type="match status" value="1"/>
</dbReference>
<proteinExistence type="predicted"/>
<dbReference type="Pfam" id="PF06245">
    <property type="entry name" value="DUF1015"/>
    <property type="match status" value="1"/>
</dbReference>
<dbReference type="PANTHER" id="PTHR36454:SF1">
    <property type="entry name" value="DUF1015 DOMAIN-CONTAINING PROTEIN"/>
    <property type="match status" value="1"/>
</dbReference>
<gene>
    <name evidence="1" type="ORF">FO442_01635</name>
</gene>
<dbReference type="AlphaFoldDB" id="A0A556N6T0"/>
<evidence type="ECO:0000313" key="2">
    <source>
        <dbReference type="Proteomes" id="UP000316008"/>
    </source>
</evidence>
<dbReference type="EMBL" id="VLPL01000001">
    <property type="protein sequence ID" value="TSJ47855.1"/>
    <property type="molecule type" value="Genomic_DNA"/>
</dbReference>